<reference evidence="4 5" key="1">
    <citation type="submission" date="2023-03" db="EMBL/GenBank/DDBJ databases">
        <title>Whole genome sequencing of Methanotrichaceae archaeon M04Ac.</title>
        <authorList>
            <person name="Khomyakova M.A."/>
            <person name="Merkel A.Y."/>
            <person name="Slobodkin A.I."/>
        </authorList>
    </citation>
    <scope>NUCLEOTIDE SEQUENCE [LARGE SCALE GENOMIC DNA]</scope>
    <source>
        <strain evidence="4 5">M04Ac</strain>
    </source>
</reference>
<feature type="domain" description="Nop" evidence="3">
    <location>
        <begin position="180"/>
        <end position="294"/>
    </location>
</feature>
<dbReference type="Gene3D" id="1.10.287.660">
    <property type="entry name" value="Helix hairpin bin"/>
    <property type="match status" value="1"/>
</dbReference>
<evidence type="ECO:0000256" key="2">
    <source>
        <dbReference type="SAM" id="MobiDB-lite"/>
    </source>
</evidence>
<evidence type="ECO:0000313" key="4">
    <source>
        <dbReference type="EMBL" id="MDF0592906.1"/>
    </source>
</evidence>
<feature type="compositionally biased region" description="Basic residues" evidence="2">
    <location>
        <begin position="298"/>
        <end position="309"/>
    </location>
</feature>
<keyword evidence="1" id="KW-0175">Coiled coil</keyword>
<dbReference type="GO" id="GO:0005524">
    <property type="term" value="F:ATP binding"/>
    <property type="evidence" value="ECO:0007669"/>
    <property type="project" value="UniProtKB-KW"/>
</dbReference>
<accession>A0ABT5XDW8</accession>
<dbReference type="Pfam" id="PF01798">
    <property type="entry name" value="Nop"/>
    <property type="match status" value="1"/>
</dbReference>
<dbReference type="Gene3D" id="1.10.246.90">
    <property type="entry name" value="Nop domain"/>
    <property type="match status" value="1"/>
</dbReference>
<evidence type="ECO:0000256" key="1">
    <source>
        <dbReference type="SAM" id="Coils"/>
    </source>
</evidence>
<dbReference type="PANTHER" id="PTHR10894:SF0">
    <property type="entry name" value="NUCLEOLAR PROTEIN 56"/>
    <property type="match status" value="1"/>
</dbReference>
<evidence type="ECO:0000259" key="3">
    <source>
        <dbReference type="PROSITE" id="PS51358"/>
    </source>
</evidence>
<keyword evidence="4" id="KW-0547">Nucleotide-binding</keyword>
<keyword evidence="5" id="KW-1185">Reference proteome</keyword>
<dbReference type="InterPro" id="IPR042239">
    <property type="entry name" value="Nop_C"/>
</dbReference>
<dbReference type="SUPFAM" id="SSF89124">
    <property type="entry name" value="Nop domain"/>
    <property type="match status" value="1"/>
</dbReference>
<organism evidence="4 5">
    <name type="scientific">Candidatus Methanocrinis alkalitolerans</name>
    <dbReference type="NCBI Taxonomy" id="3033395"/>
    <lineage>
        <taxon>Archaea</taxon>
        <taxon>Methanobacteriati</taxon>
        <taxon>Methanobacteriota</taxon>
        <taxon>Stenosarchaea group</taxon>
        <taxon>Methanomicrobia</taxon>
        <taxon>Methanotrichales</taxon>
        <taxon>Methanotrichaceae</taxon>
        <taxon>Methanocrinis</taxon>
    </lineage>
</organism>
<feature type="region of interest" description="Disordered" evidence="2">
    <location>
        <begin position="289"/>
        <end position="317"/>
    </location>
</feature>
<dbReference type="RefSeq" id="WP_316968612.1">
    <property type="nucleotide sequence ID" value="NZ_JARFPL010000011.1"/>
</dbReference>
<name>A0ABT5XDW8_9EURY</name>
<dbReference type="EMBL" id="JARFPL010000011">
    <property type="protein sequence ID" value="MDF0592906.1"/>
    <property type="molecule type" value="Genomic_DNA"/>
</dbReference>
<gene>
    <name evidence="4" type="ORF">P0O24_04850</name>
</gene>
<dbReference type="InterPro" id="IPR036070">
    <property type="entry name" value="Nop_dom_sf"/>
</dbReference>
<evidence type="ECO:0000313" key="5">
    <source>
        <dbReference type="Proteomes" id="UP001215956"/>
    </source>
</evidence>
<dbReference type="InterPro" id="IPR029012">
    <property type="entry name" value="Helix_hairpin_bin_sf"/>
</dbReference>
<feature type="coiled-coil region" evidence="1">
    <location>
        <begin position="96"/>
        <end position="130"/>
    </location>
</feature>
<dbReference type="InterPro" id="IPR045056">
    <property type="entry name" value="Nop56/Nop58"/>
</dbReference>
<dbReference type="Proteomes" id="UP001215956">
    <property type="component" value="Unassembled WGS sequence"/>
</dbReference>
<keyword evidence="4" id="KW-0067">ATP-binding</keyword>
<dbReference type="InterPro" id="IPR002687">
    <property type="entry name" value="Nop_dom"/>
</dbReference>
<sequence length="317" mass="34689">MKITTWFGYIDTSTGEVSLAGGSEETAERLMGISRESIPASARTAATTIGEVWASAVQPDLRKLALKGGLFEGDAEYNSTLRSVALDLVKRKLRASADAEAELLQTVEALDDLNEAINALEERLFEWSRLTDERRLRGRALAEHLAEEEGPVGEFARSILVLTETRRSVTKSLETATAQIAPNLTDLAGPILAARIISRAGGLKSLSEMPASAIQVMGAEKALFKHLRGKAPSPKHGMIYRHPAIMGTTRAFRGRAARALAAKLAIAARIDRYSGEGDPRLKVALDRRIEEIRESPPRRRRRGKGKRKAKGEMRGER</sequence>
<dbReference type="PANTHER" id="PTHR10894">
    <property type="entry name" value="NUCLEOLAR PROTEIN 5 NUCLEOLAR PROTEIN NOP5 NOP58"/>
    <property type="match status" value="1"/>
</dbReference>
<comment type="caution">
    <text evidence="4">The sequence shown here is derived from an EMBL/GenBank/DDBJ whole genome shotgun (WGS) entry which is preliminary data.</text>
</comment>
<protein>
    <submittedName>
        <fullName evidence="4">ATP-binding protein</fullName>
    </submittedName>
</protein>
<proteinExistence type="predicted"/>
<dbReference type="PROSITE" id="PS51358">
    <property type="entry name" value="NOP"/>
    <property type="match status" value="1"/>
</dbReference>